<dbReference type="Proteomes" id="UP000078200">
    <property type="component" value="Unassembled WGS sequence"/>
</dbReference>
<dbReference type="AlphaFoldDB" id="A0A1A9VX62"/>
<keyword evidence="1" id="KW-1133">Transmembrane helix</keyword>
<evidence type="ECO:0000313" key="2">
    <source>
        <dbReference type="EnsemblMetazoa" id="GAUT050532-PA"/>
    </source>
</evidence>
<dbReference type="VEuPathDB" id="VectorBase:GAUT050532"/>
<organism evidence="2 3">
    <name type="scientific">Glossina austeni</name>
    <name type="common">Savannah tsetse fly</name>
    <dbReference type="NCBI Taxonomy" id="7395"/>
    <lineage>
        <taxon>Eukaryota</taxon>
        <taxon>Metazoa</taxon>
        <taxon>Ecdysozoa</taxon>
        <taxon>Arthropoda</taxon>
        <taxon>Hexapoda</taxon>
        <taxon>Insecta</taxon>
        <taxon>Pterygota</taxon>
        <taxon>Neoptera</taxon>
        <taxon>Endopterygota</taxon>
        <taxon>Diptera</taxon>
        <taxon>Brachycera</taxon>
        <taxon>Muscomorpha</taxon>
        <taxon>Hippoboscoidea</taxon>
        <taxon>Glossinidae</taxon>
        <taxon>Glossina</taxon>
    </lineage>
</organism>
<feature type="transmembrane region" description="Helical" evidence="1">
    <location>
        <begin position="55"/>
        <end position="78"/>
    </location>
</feature>
<dbReference type="EnsemblMetazoa" id="GAUT050532-RA">
    <property type="protein sequence ID" value="GAUT050532-PA"/>
    <property type="gene ID" value="GAUT050532"/>
</dbReference>
<keyword evidence="3" id="KW-1185">Reference proteome</keyword>
<dbReference type="STRING" id="7395.A0A1A9VX62"/>
<evidence type="ECO:0000256" key="1">
    <source>
        <dbReference type="SAM" id="Phobius"/>
    </source>
</evidence>
<sequence>MNVETREICDMFDLSNNRDRDIAKSSSSVLLQQCDIFIFISTPFYRTYNRYGKRFVCTWSTSFAVYAVSLVVLVWLPWLSPAGVNIFLHGFVPMENIRFVSVLSVTKTFGKFSLTVNEGHFNDSKIFRANWRRPGTAKKVTLNCQIYKSLITVEDFTQISKSFAAFVTQFIVDVVKPMKIQEIMDKISVGDNKSPEKIWYDTEGEAHISTSFFGCSLKFFTYAAKMST</sequence>
<proteinExistence type="predicted"/>
<reference evidence="2" key="1">
    <citation type="submission" date="2020-05" db="UniProtKB">
        <authorList>
            <consortium name="EnsemblMetazoa"/>
        </authorList>
    </citation>
    <scope>IDENTIFICATION</scope>
    <source>
        <strain evidence="2">TTRI</strain>
    </source>
</reference>
<evidence type="ECO:0000313" key="3">
    <source>
        <dbReference type="Proteomes" id="UP000078200"/>
    </source>
</evidence>
<keyword evidence="1" id="KW-0812">Transmembrane</keyword>
<protein>
    <submittedName>
        <fullName evidence="2">Uncharacterized protein</fullName>
    </submittedName>
</protein>
<name>A0A1A9VX62_GLOAU</name>
<keyword evidence="1" id="KW-0472">Membrane</keyword>
<accession>A0A1A9VX62</accession>